<reference evidence="3 4" key="1">
    <citation type="journal article" date="2023" name="IMA Fungus">
        <title>Comparative genomic study of the Penicillium genus elucidates a diverse pangenome and 15 lateral gene transfer events.</title>
        <authorList>
            <person name="Petersen C."/>
            <person name="Sorensen T."/>
            <person name="Nielsen M.R."/>
            <person name="Sondergaard T.E."/>
            <person name="Sorensen J.L."/>
            <person name="Fitzpatrick D.A."/>
            <person name="Frisvad J.C."/>
            <person name="Nielsen K.L."/>
        </authorList>
    </citation>
    <scope>NUCLEOTIDE SEQUENCE [LARGE SCALE GENOMIC DNA]</scope>
    <source>
        <strain evidence="3 4">IBT 3361</strain>
    </source>
</reference>
<keyword evidence="4" id="KW-1185">Reference proteome</keyword>
<evidence type="ECO:0000313" key="3">
    <source>
        <dbReference type="EMBL" id="KAJ5260432.1"/>
    </source>
</evidence>
<keyword evidence="2" id="KW-1133">Transmembrane helix</keyword>
<dbReference type="SUPFAM" id="SSF56784">
    <property type="entry name" value="HAD-like"/>
    <property type="match status" value="1"/>
</dbReference>
<dbReference type="PANTHER" id="PTHR39605">
    <property type="entry name" value="MAJOR FACILITATOR SUPERFAMILY (MFS) PROFILE DOMAIN-CONTAINING PROTEIN"/>
    <property type="match status" value="1"/>
</dbReference>
<name>A0ABQ8W950_PENCH</name>
<dbReference type="Proteomes" id="UP001220256">
    <property type="component" value="Unassembled WGS sequence"/>
</dbReference>
<protein>
    <submittedName>
        <fullName evidence="3">Uncharacterized protein</fullName>
    </submittedName>
</protein>
<dbReference type="InterPro" id="IPR003337">
    <property type="entry name" value="Trehalose_PPase"/>
</dbReference>
<evidence type="ECO:0000313" key="4">
    <source>
        <dbReference type="Proteomes" id="UP001220256"/>
    </source>
</evidence>
<organism evidence="3 4">
    <name type="scientific">Penicillium chrysogenum</name>
    <name type="common">Penicillium notatum</name>
    <dbReference type="NCBI Taxonomy" id="5076"/>
    <lineage>
        <taxon>Eukaryota</taxon>
        <taxon>Fungi</taxon>
        <taxon>Dikarya</taxon>
        <taxon>Ascomycota</taxon>
        <taxon>Pezizomycotina</taxon>
        <taxon>Eurotiomycetes</taxon>
        <taxon>Eurotiomycetidae</taxon>
        <taxon>Eurotiales</taxon>
        <taxon>Aspergillaceae</taxon>
        <taxon>Penicillium</taxon>
        <taxon>Penicillium chrysogenum species complex</taxon>
    </lineage>
</organism>
<dbReference type="Pfam" id="PF02358">
    <property type="entry name" value="Trehalose_PPase"/>
    <property type="match status" value="1"/>
</dbReference>
<sequence length="564" mass="61862">MDVFCAYAYSTAGWLTLQSLPLIAGPSMIVAMLLDETRPASPIEVYLARCLGFCLLTMAVLTVTQTGLIPLTAKVMEPATADDTDPKAPYAVPTLMVTSMFHAVSASYAYIWYVASGQGTFVVGIAGYFVLAAMGLWCMLFASSNGKISRRNGAGIGSEDRFVKVATFPLGIDPVCWDRRRQSVDINSWIDSFSTEHRGKRLIVSYDKVDAVGGICQKLCHHHDAAAELEAGISDVAMRINSLYATLDHQPLVFLKQVLAFPQYLGLLTAADALMITSLREGMNVTSHEFIHCQDGLYGDKRYGSLILSEFTGSATLFSNHALFGQPMGHSRRMIFIQFDGTLAPCGYPNSVFIATPQRTVATLTDLTDDAANDVYVLSSRMPAELARHFRHVMGMGLIAENGCLLHGVSHTLAYFRERMEGSWVGTRHYWLVIHYGLVADKGMAKRLAAECADQVNDTCNSQGIHAVILDSVIVVLISTKQASAAEQVWRYAESSNNAKFDFLLTTGANRELEYLSRWAKELENTGFVDYAMTVYRPTECVGQDHIDIRGDRGFKSLAAAGSH</sequence>
<evidence type="ECO:0000256" key="1">
    <source>
        <dbReference type="ARBA" id="ARBA00005409"/>
    </source>
</evidence>
<comment type="similarity">
    <text evidence="1">In the N-terminal section; belongs to the glycosyltransferase 20 family.</text>
</comment>
<dbReference type="InterPro" id="IPR001830">
    <property type="entry name" value="Glyco_trans_20"/>
</dbReference>
<dbReference type="Gene3D" id="3.40.50.2000">
    <property type="entry name" value="Glycogen Phosphorylase B"/>
    <property type="match status" value="3"/>
</dbReference>
<comment type="caution">
    <text evidence="3">The sequence shown here is derived from an EMBL/GenBank/DDBJ whole genome shotgun (WGS) entry which is preliminary data.</text>
</comment>
<keyword evidence="2" id="KW-0472">Membrane</keyword>
<dbReference type="EMBL" id="JAPVEB010000008">
    <property type="protein sequence ID" value="KAJ5260432.1"/>
    <property type="molecule type" value="Genomic_DNA"/>
</dbReference>
<accession>A0ABQ8W950</accession>
<dbReference type="InterPro" id="IPR023214">
    <property type="entry name" value="HAD_sf"/>
</dbReference>
<proteinExistence type="inferred from homology"/>
<evidence type="ECO:0000256" key="2">
    <source>
        <dbReference type="SAM" id="Phobius"/>
    </source>
</evidence>
<dbReference type="SUPFAM" id="SSF53756">
    <property type="entry name" value="UDP-Glycosyltransferase/glycogen phosphorylase"/>
    <property type="match status" value="1"/>
</dbReference>
<dbReference type="InterPro" id="IPR036412">
    <property type="entry name" value="HAD-like_sf"/>
</dbReference>
<dbReference type="PANTHER" id="PTHR39605:SF1">
    <property type="entry name" value="MAJOR FACILITATOR SUPERFAMILY (MFS) PROFILE DOMAIN-CONTAINING PROTEIN"/>
    <property type="match status" value="1"/>
</dbReference>
<feature type="transmembrane region" description="Helical" evidence="2">
    <location>
        <begin position="120"/>
        <end position="142"/>
    </location>
</feature>
<gene>
    <name evidence="3" type="ORF">N7505_009813</name>
</gene>
<keyword evidence="2" id="KW-0812">Transmembrane</keyword>
<dbReference type="Pfam" id="PF00982">
    <property type="entry name" value="Glyco_transf_20"/>
    <property type="match status" value="1"/>
</dbReference>
<feature type="transmembrane region" description="Helical" evidence="2">
    <location>
        <begin position="90"/>
        <end position="113"/>
    </location>
</feature>
<feature type="transmembrane region" description="Helical" evidence="2">
    <location>
        <begin position="46"/>
        <end position="70"/>
    </location>
</feature>
<feature type="transmembrane region" description="Helical" evidence="2">
    <location>
        <begin position="12"/>
        <end position="34"/>
    </location>
</feature>
<dbReference type="Gene3D" id="3.40.50.1000">
    <property type="entry name" value="HAD superfamily/HAD-like"/>
    <property type="match status" value="1"/>
</dbReference>